<protein>
    <recommendedName>
        <fullName evidence="5">Maltokinase N-terminal cap domain-containing protein</fullName>
    </recommendedName>
</protein>
<evidence type="ECO:0000256" key="1">
    <source>
        <dbReference type="ARBA" id="ARBA00022679"/>
    </source>
</evidence>
<dbReference type="NCBIfam" id="NF047744">
    <property type="entry name" value="CG0192_rel"/>
    <property type="match status" value="1"/>
</dbReference>
<dbReference type="KEGG" id="cart:PA27867_0774"/>
<evidence type="ECO:0000259" key="5">
    <source>
        <dbReference type="Pfam" id="PF18085"/>
    </source>
</evidence>
<sequence length="223" mass="22813">MALLHKADLTPTKIELLSGWVPSQPWFSGEADAPLENIAAYRFDDPDGEVGIETILVSAGTGPVLQVPVTYRNAPLAGADAALIGTTEHSVLGKRWVYDGAGDPVYLAAVATAALTGGRQAELQIEIDGEMVLREPTAVVAGSGAPGGPAVALPAVGEISISEAPGTTVVAAGPLRIVVARVLGDDDVLANRAPDSATHEVLAGTWTEQPSLRTLVLVGVVAD</sequence>
<name>A0A1B1BGL1_9MICO</name>
<evidence type="ECO:0000313" key="7">
    <source>
        <dbReference type="Proteomes" id="UP000092582"/>
    </source>
</evidence>
<evidence type="ECO:0000256" key="4">
    <source>
        <dbReference type="ARBA" id="ARBA00022840"/>
    </source>
</evidence>
<keyword evidence="1" id="KW-0808">Transferase</keyword>
<dbReference type="OrthoDB" id="3787729at2"/>
<dbReference type="Proteomes" id="UP000092582">
    <property type="component" value="Chromosome 1"/>
</dbReference>
<dbReference type="GO" id="GO:0016301">
    <property type="term" value="F:kinase activity"/>
    <property type="evidence" value="ECO:0007669"/>
    <property type="project" value="UniProtKB-KW"/>
</dbReference>
<keyword evidence="3" id="KW-0418">Kinase</keyword>
<dbReference type="AlphaFoldDB" id="A0A1B1BGL1"/>
<dbReference type="RefSeq" id="WP_066593505.1">
    <property type="nucleotide sequence ID" value="NZ_CP016282.1"/>
</dbReference>
<organism evidence="6 7">
    <name type="scientific">Cryobacterium arcticum</name>
    <dbReference type="NCBI Taxonomy" id="670052"/>
    <lineage>
        <taxon>Bacteria</taxon>
        <taxon>Bacillati</taxon>
        <taxon>Actinomycetota</taxon>
        <taxon>Actinomycetes</taxon>
        <taxon>Micrococcales</taxon>
        <taxon>Microbacteriaceae</taxon>
        <taxon>Cryobacterium</taxon>
    </lineage>
</organism>
<evidence type="ECO:0000256" key="3">
    <source>
        <dbReference type="ARBA" id="ARBA00022777"/>
    </source>
</evidence>
<dbReference type="Pfam" id="PF18085">
    <property type="entry name" value="Mak_N_cap"/>
    <property type="match status" value="1"/>
</dbReference>
<keyword evidence="7" id="KW-1185">Reference proteome</keyword>
<evidence type="ECO:0000256" key="2">
    <source>
        <dbReference type="ARBA" id="ARBA00022741"/>
    </source>
</evidence>
<accession>A0A1B1BGL1</accession>
<gene>
    <name evidence="6" type="ORF">PA27867_0774</name>
</gene>
<keyword evidence="4" id="KW-0067">ATP-binding</keyword>
<evidence type="ECO:0000313" key="6">
    <source>
        <dbReference type="EMBL" id="ANP71741.1"/>
    </source>
</evidence>
<dbReference type="GO" id="GO:0005524">
    <property type="term" value="F:ATP binding"/>
    <property type="evidence" value="ECO:0007669"/>
    <property type="project" value="UniProtKB-KW"/>
</dbReference>
<dbReference type="EMBL" id="CP016282">
    <property type="protein sequence ID" value="ANP71741.1"/>
    <property type="molecule type" value="Genomic_DNA"/>
</dbReference>
<feature type="domain" description="Maltokinase N-terminal cap" evidence="5">
    <location>
        <begin position="20"/>
        <end position="103"/>
    </location>
</feature>
<proteinExistence type="predicted"/>
<dbReference type="PATRIC" id="fig|670052.7.peg.799"/>
<dbReference type="InterPro" id="IPR040999">
    <property type="entry name" value="Mak_N_cap"/>
</dbReference>
<reference evidence="6 7" key="1">
    <citation type="submission" date="2016-06" db="EMBL/GenBank/DDBJ databases">
        <title>Genome sequencing of Cryobacterium arcticum PAMC 27867.</title>
        <authorList>
            <person name="Lee J."/>
            <person name="Kim O.-S."/>
        </authorList>
    </citation>
    <scope>NUCLEOTIDE SEQUENCE [LARGE SCALE GENOMIC DNA]</scope>
    <source>
        <strain evidence="6 7">PAMC 27867</strain>
    </source>
</reference>
<keyword evidence="2" id="KW-0547">Nucleotide-binding</keyword>
<dbReference type="STRING" id="670052.PA27867_0774"/>